<feature type="compositionally biased region" description="Pro residues" evidence="4">
    <location>
        <begin position="1"/>
        <end position="10"/>
    </location>
</feature>
<organism evidence="5 6">
    <name type="scientific">Janibacter limosus</name>
    <dbReference type="NCBI Taxonomy" id="53458"/>
    <lineage>
        <taxon>Bacteria</taxon>
        <taxon>Bacillati</taxon>
        <taxon>Actinomycetota</taxon>
        <taxon>Actinomycetes</taxon>
        <taxon>Micrococcales</taxon>
        <taxon>Intrasporangiaceae</taxon>
        <taxon>Janibacter</taxon>
    </lineage>
</organism>
<reference evidence="5 6" key="1">
    <citation type="submission" date="2019-02" db="EMBL/GenBank/DDBJ databases">
        <title>Genomic data mining of an Antarctic deep-sea actinobacterium, Janibacterlimosus P3-3-X1.</title>
        <authorList>
            <person name="Liao L."/>
            <person name="Chen B."/>
        </authorList>
    </citation>
    <scope>NUCLEOTIDE SEQUENCE [LARGE SCALE GENOMIC DNA]</scope>
    <source>
        <strain evidence="5 6">P3-3-X1</strain>
    </source>
</reference>
<name>A0A4P6MSY2_9MICO</name>
<dbReference type="FunFam" id="3.30.2040.10:FF:000001">
    <property type="entry name" value="D-glutamate cyclase, mitochondrial"/>
    <property type="match status" value="1"/>
</dbReference>
<dbReference type="InterPro" id="IPR038021">
    <property type="entry name" value="Putative_hydro-lyase"/>
</dbReference>
<dbReference type="NCBIfam" id="NF003969">
    <property type="entry name" value="PRK05463.1"/>
    <property type="match status" value="1"/>
</dbReference>
<dbReference type="InterPro" id="IPR009906">
    <property type="entry name" value="D-Glu_cyclase"/>
</dbReference>
<evidence type="ECO:0000256" key="4">
    <source>
        <dbReference type="SAM" id="MobiDB-lite"/>
    </source>
</evidence>
<evidence type="ECO:0000256" key="1">
    <source>
        <dbReference type="ARBA" id="ARBA00007896"/>
    </source>
</evidence>
<feature type="region of interest" description="Disordered" evidence="4">
    <location>
        <begin position="1"/>
        <end position="24"/>
    </location>
</feature>
<proteinExistence type="inferred from homology"/>
<dbReference type="SUPFAM" id="SSF160920">
    <property type="entry name" value="PSTPO5379-like"/>
    <property type="match status" value="1"/>
</dbReference>
<accession>A0A4P6MSY2</accession>
<dbReference type="STRING" id="1216970.GCA_001570985_00290"/>
<evidence type="ECO:0000256" key="3">
    <source>
        <dbReference type="HAMAP-Rule" id="MF_01830"/>
    </source>
</evidence>
<dbReference type="OrthoDB" id="149585at2"/>
<evidence type="ECO:0000256" key="2">
    <source>
        <dbReference type="ARBA" id="ARBA00023239"/>
    </source>
</evidence>
<dbReference type="AlphaFoldDB" id="A0A4P6MSY2"/>
<protein>
    <recommendedName>
        <fullName evidence="3">Putative hydro-lyase EXU32_06760</fullName>
        <ecNumber evidence="3">4.2.1.-</ecNumber>
    </recommendedName>
</protein>
<dbReference type="Gene3D" id="3.30.2040.10">
    <property type="entry name" value="PSTPO5379-like domain"/>
    <property type="match status" value="1"/>
</dbReference>
<dbReference type="GO" id="GO:0016829">
    <property type="term" value="F:lyase activity"/>
    <property type="evidence" value="ECO:0007669"/>
    <property type="project" value="UniProtKB-KW"/>
</dbReference>
<dbReference type="PANTHER" id="PTHR32022">
    <property type="entry name" value="D-GLUTAMATE CYCLASE, MITOCHONDRIAL"/>
    <property type="match status" value="1"/>
</dbReference>
<dbReference type="PIRSF" id="PIRSF029755">
    <property type="entry name" value="UCP029755"/>
    <property type="match status" value="1"/>
</dbReference>
<dbReference type="EMBL" id="CP036164">
    <property type="protein sequence ID" value="QBF45976.1"/>
    <property type="molecule type" value="Genomic_DNA"/>
</dbReference>
<gene>
    <name evidence="5" type="ORF">EXU32_06760</name>
</gene>
<feature type="compositionally biased region" description="Low complexity" evidence="4">
    <location>
        <begin position="11"/>
        <end position="24"/>
    </location>
</feature>
<dbReference type="Proteomes" id="UP000290408">
    <property type="component" value="Chromosome"/>
</dbReference>
<comment type="similarity">
    <text evidence="1 3">Belongs to the D-glutamate cyclase family.</text>
</comment>
<keyword evidence="2 3" id="KW-0456">Lyase</keyword>
<dbReference type="Pfam" id="PF07286">
    <property type="entry name" value="D-Glu_cyclase"/>
    <property type="match status" value="1"/>
</dbReference>
<dbReference type="KEGG" id="jli:EXU32_06760"/>
<evidence type="ECO:0000313" key="6">
    <source>
        <dbReference type="Proteomes" id="UP000290408"/>
    </source>
</evidence>
<dbReference type="HAMAP" id="MF_01830">
    <property type="entry name" value="Hydro_lyase"/>
    <property type="match status" value="1"/>
</dbReference>
<dbReference type="PANTHER" id="PTHR32022:SF10">
    <property type="entry name" value="D-GLUTAMATE CYCLASE, MITOCHONDRIAL"/>
    <property type="match status" value="1"/>
</dbReference>
<sequence length="283" mass="30120">MTSAWPPRPSPVSTSASSSEVPVPETVASLSPDLARARFREGLRVPTSGWSAGWTQANLIAVPREQAYDVLLFAQRNPKSCPVLDVTEPGEVGCGIFDGDLRTDIPGYRVYEDGELVAEVSDVRDLWRKDLVAFLIGCSFTFEAALLEAGVPVRHVEVGSNVPMYRTNRPCRSAGSIGGPLVVSMRPMPADQVATAVRVTSRYPAVHGAPVHIGDPEALGITDLASPDFGEAVPIGDGEIPVFWACGVTPQAAVMQSRPPFAIGHAPGMMAITDARDSDYLVP</sequence>
<dbReference type="InterPro" id="IPR016938">
    <property type="entry name" value="UPF0317"/>
</dbReference>
<dbReference type="Gene3D" id="3.40.1640.10">
    <property type="entry name" value="PSTPO5379-like"/>
    <property type="match status" value="1"/>
</dbReference>
<evidence type="ECO:0000313" key="5">
    <source>
        <dbReference type="EMBL" id="QBF45976.1"/>
    </source>
</evidence>
<dbReference type="EC" id="4.2.1.-" evidence="3"/>
<keyword evidence="6" id="KW-1185">Reference proteome</keyword>